<sequence>MWSGEATRNQGFAVETRVNINIGGDDVTETVAERISGSSTSTSNSIRKKNTKILWLFCYSMKSSQVKRKPCKSLKSNASSSDSSDDDNDIDNTKL</sequence>
<protein>
    <submittedName>
        <fullName evidence="2">Uncharacterized protein</fullName>
    </submittedName>
</protein>
<feature type="non-terminal residue" evidence="2">
    <location>
        <position position="95"/>
    </location>
</feature>
<dbReference type="EMBL" id="BGZK01007623">
    <property type="protein sequence ID" value="GBP04832.1"/>
    <property type="molecule type" value="Genomic_DNA"/>
</dbReference>
<evidence type="ECO:0000256" key="1">
    <source>
        <dbReference type="SAM" id="MobiDB-lite"/>
    </source>
</evidence>
<keyword evidence="3" id="KW-1185">Reference proteome</keyword>
<reference evidence="2 3" key="1">
    <citation type="journal article" date="2019" name="Commun. Biol.">
        <title>The bagworm genome reveals a unique fibroin gene that provides high tensile strength.</title>
        <authorList>
            <person name="Kono N."/>
            <person name="Nakamura H."/>
            <person name="Ohtoshi R."/>
            <person name="Tomita M."/>
            <person name="Numata K."/>
            <person name="Arakawa K."/>
        </authorList>
    </citation>
    <scope>NUCLEOTIDE SEQUENCE [LARGE SCALE GENOMIC DNA]</scope>
</reference>
<proteinExistence type="predicted"/>
<evidence type="ECO:0000313" key="3">
    <source>
        <dbReference type="Proteomes" id="UP000299102"/>
    </source>
</evidence>
<dbReference type="AlphaFoldDB" id="A0A4C1SRS4"/>
<dbReference type="STRING" id="151549.A0A4C1SRS4"/>
<gene>
    <name evidence="2" type="ORF">EVAR_74055_1</name>
</gene>
<comment type="caution">
    <text evidence="2">The sequence shown here is derived from an EMBL/GenBank/DDBJ whole genome shotgun (WGS) entry which is preliminary data.</text>
</comment>
<feature type="region of interest" description="Disordered" evidence="1">
    <location>
        <begin position="70"/>
        <end position="95"/>
    </location>
</feature>
<name>A0A4C1SRS4_EUMVA</name>
<accession>A0A4C1SRS4</accession>
<dbReference type="Proteomes" id="UP000299102">
    <property type="component" value="Unassembled WGS sequence"/>
</dbReference>
<organism evidence="2 3">
    <name type="scientific">Eumeta variegata</name>
    <name type="common">Bagworm moth</name>
    <name type="synonym">Eumeta japonica</name>
    <dbReference type="NCBI Taxonomy" id="151549"/>
    <lineage>
        <taxon>Eukaryota</taxon>
        <taxon>Metazoa</taxon>
        <taxon>Ecdysozoa</taxon>
        <taxon>Arthropoda</taxon>
        <taxon>Hexapoda</taxon>
        <taxon>Insecta</taxon>
        <taxon>Pterygota</taxon>
        <taxon>Neoptera</taxon>
        <taxon>Endopterygota</taxon>
        <taxon>Lepidoptera</taxon>
        <taxon>Glossata</taxon>
        <taxon>Ditrysia</taxon>
        <taxon>Tineoidea</taxon>
        <taxon>Psychidae</taxon>
        <taxon>Oiketicinae</taxon>
        <taxon>Eumeta</taxon>
    </lineage>
</organism>
<feature type="compositionally biased region" description="Acidic residues" evidence="1">
    <location>
        <begin position="83"/>
        <end position="95"/>
    </location>
</feature>
<evidence type="ECO:0000313" key="2">
    <source>
        <dbReference type="EMBL" id="GBP04832.1"/>
    </source>
</evidence>